<dbReference type="GO" id="GO:0016301">
    <property type="term" value="F:kinase activity"/>
    <property type="evidence" value="ECO:0007669"/>
    <property type="project" value="UniProtKB-KW"/>
</dbReference>
<feature type="compositionally biased region" description="Basic residues" evidence="1">
    <location>
        <begin position="308"/>
        <end position="323"/>
    </location>
</feature>
<reference evidence="2" key="1">
    <citation type="submission" date="2020-02" db="EMBL/GenBank/DDBJ databases">
        <authorList>
            <person name="Meier V. D."/>
        </authorList>
    </citation>
    <scope>NUCLEOTIDE SEQUENCE</scope>
    <source>
        <strain evidence="2">AVDCRST_MAG66</strain>
    </source>
</reference>
<dbReference type="GO" id="GO:0004749">
    <property type="term" value="F:ribose phosphate diphosphokinase activity"/>
    <property type="evidence" value="ECO:0007669"/>
    <property type="project" value="UniProtKB-EC"/>
</dbReference>
<feature type="compositionally biased region" description="Basic residues" evidence="1">
    <location>
        <begin position="223"/>
        <end position="234"/>
    </location>
</feature>
<sequence length="323" mass="36550">ECHPEEAPDALRGPGAPGTRGAGGQAPRRHDHPAVGLLLRQRRDLRAVRGVGPRLRRVRPAEPLRADQRPDHGAPDHGRRAQARLRQADHGRHAVLGLRAPGQEAPRPRADLRAPGRRPVQDRGRRPDHGRRPAHLPDPGLLRRPGRPPVRAARARPLRQAHLRRPRPRRRLPRLRPRAPGRALGRHARRHPAGVHPQDPRPAQAERGRREPGGRRGVEPHLRRDRRHDRHRRHGGQDGAGPARRGCSGRDRRRHPRRALRARLRTPRHVRRARGGLHRHPADPRRQALPGHDGALHRPAAGPGHPPGLRRRLGHRPVRRQRL</sequence>
<feature type="compositionally biased region" description="Gly residues" evidence="1">
    <location>
        <begin position="15"/>
        <end position="24"/>
    </location>
</feature>
<feature type="compositionally biased region" description="Basic residues" evidence="1">
    <location>
        <begin position="251"/>
        <end position="279"/>
    </location>
</feature>
<feature type="compositionally biased region" description="Basic and acidic residues" evidence="1">
    <location>
        <begin position="59"/>
        <end position="79"/>
    </location>
</feature>
<feature type="compositionally biased region" description="Basic and acidic residues" evidence="1">
    <location>
        <begin position="204"/>
        <end position="222"/>
    </location>
</feature>
<feature type="compositionally biased region" description="Basic residues" evidence="1">
    <location>
        <begin position="153"/>
        <end position="193"/>
    </location>
</feature>
<feature type="non-terminal residue" evidence="2">
    <location>
        <position position="1"/>
    </location>
</feature>
<keyword evidence="2" id="KW-0808">Transferase</keyword>
<accession>A0A6J4Q435</accession>
<gene>
    <name evidence="2" type="ORF">AVDCRST_MAG66-3132</name>
</gene>
<proteinExistence type="predicted"/>
<keyword evidence="2" id="KW-0418">Kinase</keyword>
<dbReference type="EMBL" id="CADCUS010000445">
    <property type="protein sequence ID" value="CAA9427629.1"/>
    <property type="molecule type" value="Genomic_DNA"/>
</dbReference>
<feature type="region of interest" description="Disordered" evidence="1">
    <location>
        <begin position="1"/>
        <end position="323"/>
    </location>
</feature>
<feature type="non-terminal residue" evidence="2">
    <location>
        <position position="323"/>
    </location>
</feature>
<dbReference type="AlphaFoldDB" id="A0A6J4Q435"/>
<evidence type="ECO:0000256" key="1">
    <source>
        <dbReference type="SAM" id="MobiDB-lite"/>
    </source>
</evidence>
<evidence type="ECO:0000313" key="2">
    <source>
        <dbReference type="EMBL" id="CAA9427629.1"/>
    </source>
</evidence>
<protein>
    <submittedName>
        <fullName evidence="2">Ribose-phosphate pyrophosphokinase</fullName>
        <ecNumber evidence="2">2.7.6.1</ecNumber>
    </submittedName>
</protein>
<feature type="compositionally biased region" description="Basic and acidic residues" evidence="1">
    <location>
        <begin position="106"/>
        <end position="131"/>
    </location>
</feature>
<name>A0A6J4Q435_9PSEU</name>
<dbReference type="EC" id="2.7.6.1" evidence="2"/>
<organism evidence="2">
    <name type="scientific">uncultured Pseudonocardia sp</name>
    <dbReference type="NCBI Taxonomy" id="211455"/>
    <lineage>
        <taxon>Bacteria</taxon>
        <taxon>Bacillati</taxon>
        <taxon>Actinomycetota</taxon>
        <taxon>Actinomycetes</taxon>
        <taxon>Pseudonocardiales</taxon>
        <taxon>Pseudonocardiaceae</taxon>
        <taxon>Pseudonocardia</taxon>
        <taxon>environmental samples</taxon>
    </lineage>
</organism>